<dbReference type="GO" id="GO:0006189">
    <property type="term" value="P:'de novo' IMP biosynthetic process"/>
    <property type="evidence" value="ECO:0007669"/>
    <property type="project" value="UniProtKB-UniRule"/>
</dbReference>
<dbReference type="PANTHER" id="PTHR43472:SF1">
    <property type="entry name" value="PHOSPHORIBOSYLAMINE--GLYCINE LIGASE, CHLOROPLASTIC"/>
    <property type="match status" value="1"/>
</dbReference>
<sequence length="430" mass="46536">MDMKILVVGGGGREHAIARALSCNSEATIFSVMARKNPGIAALSKRHLIEKETRVEKVADFARECGVDCAIIGPEAPLEAGIADALQQQGIPCVGPTRLAARLETDKAFCRDMMERHGIPGRPHYRVFHDTAAACDYIDAYDGDLAVKPIGLTGGKGVRIMGEQVDREGAKAYARTLDGGVVLEERLIGEEFTLQAFVDGNHLVPMPLVQDHKRAFEGDTGPNTGGMGTYSLEDHLLPFVTHADYEAALEIMRGTVAAMAVEGQPYRGILYGQFMNTRDGPKVVEFNSRFGDPEAMNVLSLLESDFAAILCRIVEGSLSRAHVQFAPKATVCKYLVPEGYPDAPVSGAPIAVGDYGDAILYYANVGEKDGRMVTLQSRTMAFVGLGDSLAEAEETAERAAASVRGGVWYRHDIGKPALLDKRIKHMKEIR</sequence>
<dbReference type="Pfam" id="PF01071">
    <property type="entry name" value="GARS_A"/>
    <property type="match status" value="1"/>
</dbReference>
<dbReference type="Gene3D" id="3.40.50.20">
    <property type="match status" value="1"/>
</dbReference>
<evidence type="ECO:0000313" key="18">
    <source>
        <dbReference type="Proteomes" id="UP000570823"/>
    </source>
</evidence>
<dbReference type="SUPFAM" id="SSF56059">
    <property type="entry name" value="Glutathione synthetase ATP-binding domain-like"/>
    <property type="match status" value="1"/>
</dbReference>
<dbReference type="GO" id="GO:0004637">
    <property type="term" value="F:phosphoribosylamine-glycine ligase activity"/>
    <property type="evidence" value="ECO:0007669"/>
    <property type="project" value="UniProtKB-UniRule"/>
</dbReference>
<dbReference type="GO" id="GO:0009113">
    <property type="term" value="P:purine nucleobase biosynthetic process"/>
    <property type="evidence" value="ECO:0007669"/>
    <property type="project" value="InterPro"/>
</dbReference>
<dbReference type="GO" id="GO:0005524">
    <property type="term" value="F:ATP binding"/>
    <property type="evidence" value="ECO:0007669"/>
    <property type="project" value="UniProtKB-UniRule"/>
</dbReference>
<dbReference type="GO" id="GO:0046872">
    <property type="term" value="F:metal ion binding"/>
    <property type="evidence" value="ECO:0007669"/>
    <property type="project" value="InterPro"/>
</dbReference>
<evidence type="ECO:0000256" key="1">
    <source>
        <dbReference type="ARBA" id="ARBA00001936"/>
    </source>
</evidence>
<evidence type="ECO:0000256" key="2">
    <source>
        <dbReference type="ARBA" id="ARBA00001946"/>
    </source>
</evidence>
<dbReference type="InterPro" id="IPR020562">
    <property type="entry name" value="PRibGlycinamide_synth_N"/>
</dbReference>
<keyword evidence="10" id="KW-0464">Manganese</keyword>
<evidence type="ECO:0000313" key="17">
    <source>
        <dbReference type="EMBL" id="NVO66120.1"/>
    </source>
</evidence>
<dbReference type="HAMAP" id="MF_00138">
    <property type="entry name" value="GARS"/>
    <property type="match status" value="1"/>
</dbReference>
<evidence type="ECO:0000256" key="5">
    <source>
        <dbReference type="ARBA" id="ARBA00022598"/>
    </source>
</evidence>
<dbReference type="Gene3D" id="3.90.600.10">
    <property type="entry name" value="Phosphoribosylglycinamide synthetase, C-terminal domain"/>
    <property type="match status" value="1"/>
</dbReference>
<evidence type="ECO:0000256" key="9">
    <source>
        <dbReference type="ARBA" id="ARBA00022842"/>
    </source>
</evidence>
<keyword evidence="5 14" id="KW-0436">Ligase</keyword>
<evidence type="ECO:0000259" key="16">
    <source>
        <dbReference type="PROSITE" id="PS50975"/>
    </source>
</evidence>
<dbReference type="OrthoDB" id="146558at2157"/>
<dbReference type="PROSITE" id="PS50975">
    <property type="entry name" value="ATP_GRASP"/>
    <property type="match status" value="1"/>
</dbReference>
<dbReference type="InterPro" id="IPR000115">
    <property type="entry name" value="PRibGlycinamide_synth"/>
</dbReference>
<comment type="cofactor">
    <cofactor evidence="1">
        <name>Mn(2+)</name>
        <dbReference type="ChEBI" id="CHEBI:29035"/>
    </cofactor>
</comment>
<keyword evidence="6 15" id="KW-0547">Nucleotide-binding</keyword>
<evidence type="ECO:0000256" key="7">
    <source>
        <dbReference type="ARBA" id="ARBA00022755"/>
    </source>
</evidence>
<dbReference type="InterPro" id="IPR020559">
    <property type="entry name" value="PRibGlycinamide_synth_CS"/>
</dbReference>
<dbReference type="Pfam" id="PF02843">
    <property type="entry name" value="GARS_C"/>
    <property type="match status" value="1"/>
</dbReference>
<dbReference type="Proteomes" id="UP000570823">
    <property type="component" value="Unassembled WGS sequence"/>
</dbReference>
<dbReference type="SUPFAM" id="SSF52440">
    <property type="entry name" value="PreATP-grasp domain"/>
    <property type="match status" value="1"/>
</dbReference>
<keyword evidence="7 14" id="KW-0658">Purine biosynthesis</keyword>
<dbReference type="SUPFAM" id="SSF51246">
    <property type="entry name" value="Rudiment single hybrid motif"/>
    <property type="match status" value="1"/>
</dbReference>
<dbReference type="Gene3D" id="3.30.470.20">
    <property type="entry name" value="ATP-grasp fold, B domain"/>
    <property type="match status" value="1"/>
</dbReference>
<proteinExistence type="inferred from homology"/>
<dbReference type="UniPathway" id="UPA00074">
    <property type="reaction ID" value="UER00125"/>
</dbReference>
<dbReference type="InterPro" id="IPR011761">
    <property type="entry name" value="ATP-grasp"/>
</dbReference>
<evidence type="ECO:0000256" key="8">
    <source>
        <dbReference type="ARBA" id="ARBA00022840"/>
    </source>
</evidence>
<dbReference type="InterPro" id="IPR013815">
    <property type="entry name" value="ATP_grasp_subdomain_1"/>
</dbReference>
<dbReference type="AlphaFoldDB" id="A0A7K4HMF6"/>
<organism evidence="17 18">
    <name type="scientific">Methanofollis tationis</name>
    <dbReference type="NCBI Taxonomy" id="81417"/>
    <lineage>
        <taxon>Archaea</taxon>
        <taxon>Methanobacteriati</taxon>
        <taxon>Methanobacteriota</taxon>
        <taxon>Stenosarchaea group</taxon>
        <taxon>Methanomicrobia</taxon>
        <taxon>Methanomicrobiales</taxon>
        <taxon>Methanomicrobiaceae</taxon>
        <taxon>Methanofollis</taxon>
    </lineage>
</organism>
<dbReference type="InterPro" id="IPR037123">
    <property type="entry name" value="PRibGlycinamide_synth_C_sf"/>
</dbReference>
<evidence type="ECO:0000256" key="13">
    <source>
        <dbReference type="ARBA" id="ARBA00042864"/>
    </source>
</evidence>
<evidence type="ECO:0000256" key="6">
    <source>
        <dbReference type="ARBA" id="ARBA00022741"/>
    </source>
</evidence>
<dbReference type="PANTHER" id="PTHR43472">
    <property type="entry name" value="PHOSPHORIBOSYLAMINE--GLYCINE LIGASE"/>
    <property type="match status" value="1"/>
</dbReference>
<evidence type="ECO:0000256" key="3">
    <source>
        <dbReference type="ARBA" id="ARBA00005174"/>
    </source>
</evidence>
<gene>
    <name evidence="14 17" type="primary">purD</name>
    <name evidence="17" type="ORF">HWN36_02045</name>
</gene>
<dbReference type="SMART" id="SM01209">
    <property type="entry name" value="GARS_A"/>
    <property type="match status" value="1"/>
</dbReference>
<comment type="pathway">
    <text evidence="3 14">Purine metabolism; IMP biosynthesis via de novo pathway; N(1)-(5-phospho-D-ribosyl)glycinamide from 5-phospho-alpha-D-ribose 1-diphosphate: step 2/2.</text>
</comment>
<dbReference type="Gene3D" id="3.30.1490.20">
    <property type="entry name" value="ATP-grasp fold, A domain"/>
    <property type="match status" value="1"/>
</dbReference>
<name>A0A7K4HMF6_9EURY</name>
<dbReference type="InterPro" id="IPR011054">
    <property type="entry name" value="Rudment_hybrid_motif"/>
</dbReference>
<dbReference type="InterPro" id="IPR016185">
    <property type="entry name" value="PreATP-grasp_dom_sf"/>
</dbReference>
<evidence type="ECO:0000256" key="14">
    <source>
        <dbReference type="HAMAP-Rule" id="MF_00138"/>
    </source>
</evidence>
<evidence type="ECO:0000256" key="4">
    <source>
        <dbReference type="ARBA" id="ARBA00013255"/>
    </source>
</evidence>
<evidence type="ECO:0000256" key="10">
    <source>
        <dbReference type="ARBA" id="ARBA00023211"/>
    </source>
</evidence>
<dbReference type="RefSeq" id="WP_176787782.1">
    <property type="nucleotide sequence ID" value="NZ_JABXWR010000001.1"/>
</dbReference>
<evidence type="ECO:0000256" key="15">
    <source>
        <dbReference type="PROSITE-ProRule" id="PRU00409"/>
    </source>
</evidence>
<dbReference type="PROSITE" id="PS00184">
    <property type="entry name" value="GARS"/>
    <property type="match status" value="1"/>
</dbReference>
<keyword evidence="18" id="KW-1185">Reference proteome</keyword>
<dbReference type="Pfam" id="PF02844">
    <property type="entry name" value="GARS_N"/>
    <property type="match status" value="1"/>
</dbReference>
<comment type="catalytic activity">
    <reaction evidence="14">
        <text>5-phospho-beta-D-ribosylamine + glycine + ATP = N(1)-(5-phospho-beta-D-ribosyl)glycinamide + ADP + phosphate + H(+)</text>
        <dbReference type="Rhea" id="RHEA:17453"/>
        <dbReference type="ChEBI" id="CHEBI:15378"/>
        <dbReference type="ChEBI" id="CHEBI:30616"/>
        <dbReference type="ChEBI" id="CHEBI:43474"/>
        <dbReference type="ChEBI" id="CHEBI:57305"/>
        <dbReference type="ChEBI" id="CHEBI:58681"/>
        <dbReference type="ChEBI" id="CHEBI:143788"/>
        <dbReference type="ChEBI" id="CHEBI:456216"/>
        <dbReference type="EC" id="6.3.4.13"/>
    </reaction>
</comment>
<reference evidence="17 18" key="1">
    <citation type="submission" date="2020-06" db="EMBL/GenBank/DDBJ databases">
        <title>Methanofollis fontis sp. nov., a methanogen isolated from marine sediments near a cold seep at Four-Way Closure Ridge offshore southwestern Taiwan.</title>
        <authorList>
            <person name="Chen S.-C."/>
            <person name="Teng N.-H."/>
            <person name="Lin Y.-S."/>
            <person name="Lai M.-C."/>
            <person name="Chen H.-H."/>
            <person name="Wang C.-C."/>
        </authorList>
    </citation>
    <scope>NUCLEOTIDE SEQUENCE [LARGE SCALE GENOMIC DNA]</scope>
    <source>
        <strain evidence="17 18">DSM 2702</strain>
    </source>
</reference>
<keyword evidence="8 15" id="KW-0067">ATP-binding</keyword>
<evidence type="ECO:0000256" key="11">
    <source>
        <dbReference type="ARBA" id="ARBA00038345"/>
    </source>
</evidence>
<comment type="similarity">
    <text evidence="11 14">Belongs to the GARS family.</text>
</comment>
<dbReference type="InterPro" id="IPR020560">
    <property type="entry name" value="PRibGlycinamide_synth_C-dom"/>
</dbReference>
<evidence type="ECO:0000256" key="12">
    <source>
        <dbReference type="ARBA" id="ARBA00042242"/>
    </source>
</evidence>
<keyword evidence="9" id="KW-0460">Magnesium</keyword>
<comment type="caution">
    <text evidence="17">The sequence shown here is derived from an EMBL/GenBank/DDBJ whole genome shotgun (WGS) entry which is preliminary data.</text>
</comment>
<dbReference type="SMART" id="SM01210">
    <property type="entry name" value="GARS_C"/>
    <property type="match status" value="1"/>
</dbReference>
<dbReference type="EC" id="6.3.4.13" evidence="4 14"/>
<comment type="cofactor">
    <cofactor evidence="2">
        <name>Mg(2+)</name>
        <dbReference type="ChEBI" id="CHEBI:18420"/>
    </cofactor>
</comment>
<accession>A0A7K4HMF6</accession>
<dbReference type="EMBL" id="JABXWR010000001">
    <property type="protein sequence ID" value="NVO66120.1"/>
    <property type="molecule type" value="Genomic_DNA"/>
</dbReference>
<dbReference type="NCBIfam" id="TIGR00877">
    <property type="entry name" value="purD"/>
    <property type="match status" value="1"/>
</dbReference>
<feature type="domain" description="ATP-grasp" evidence="16">
    <location>
        <begin position="111"/>
        <end position="315"/>
    </location>
</feature>
<dbReference type="InterPro" id="IPR020561">
    <property type="entry name" value="PRibGlycinamid_synth_ATP-grasp"/>
</dbReference>
<protein>
    <recommendedName>
        <fullName evidence="4 14">Phosphoribosylamine--glycine ligase</fullName>
        <ecNumber evidence="4 14">6.3.4.13</ecNumber>
    </recommendedName>
    <alternativeName>
        <fullName evidence="14">GARS</fullName>
    </alternativeName>
    <alternativeName>
        <fullName evidence="12 14">Glycinamide ribonucleotide synthetase</fullName>
    </alternativeName>
    <alternativeName>
        <fullName evidence="13 14">Phosphoribosylglycinamide synthetase</fullName>
    </alternativeName>
</protein>